<feature type="compositionally biased region" description="Low complexity" evidence="7">
    <location>
        <begin position="234"/>
        <end position="244"/>
    </location>
</feature>
<organism evidence="9 10">
    <name type="scientific">Nematostella vectensis</name>
    <name type="common">Starlet sea anemone</name>
    <dbReference type="NCBI Taxonomy" id="45351"/>
    <lineage>
        <taxon>Eukaryota</taxon>
        <taxon>Metazoa</taxon>
        <taxon>Cnidaria</taxon>
        <taxon>Anthozoa</taxon>
        <taxon>Hexacorallia</taxon>
        <taxon>Actiniaria</taxon>
        <taxon>Edwardsiidae</taxon>
        <taxon>Nematostella</taxon>
    </lineage>
</organism>
<evidence type="ECO:0000259" key="8">
    <source>
        <dbReference type="PROSITE" id="PS51092"/>
    </source>
</evidence>
<dbReference type="GO" id="GO:0005576">
    <property type="term" value="C:extracellular region"/>
    <property type="evidence" value="ECO:0007669"/>
    <property type="project" value="UniProtKB-SubCell"/>
</dbReference>
<dbReference type="PANTHER" id="PTHR22918">
    <property type="entry name" value="SEMINAL PLASMA PROTEIN"/>
    <property type="match status" value="1"/>
</dbReference>
<dbReference type="InterPro" id="IPR036943">
    <property type="entry name" value="FN_type2_sf"/>
</dbReference>
<dbReference type="Pfam" id="PF05270">
    <property type="entry name" value="AbfB"/>
    <property type="match status" value="1"/>
</dbReference>
<dbReference type="GO" id="GO:0046373">
    <property type="term" value="P:L-arabinose metabolic process"/>
    <property type="evidence" value="ECO:0007669"/>
    <property type="project" value="InterPro"/>
</dbReference>
<dbReference type="GO" id="GO:0046556">
    <property type="term" value="F:alpha-L-arabinofuranosidase activity"/>
    <property type="evidence" value="ECO:0007669"/>
    <property type="project" value="InterPro"/>
</dbReference>
<evidence type="ECO:0000256" key="6">
    <source>
        <dbReference type="PROSITE-ProRule" id="PRU00479"/>
    </source>
</evidence>
<dbReference type="EMBL" id="DS469706">
    <property type="protein sequence ID" value="EDO35188.1"/>
    <property type="molecule type" value="Genomic_DNA"/>
</dbReference>
<keyword evidence="5" id="KW-1015">Disulfide bond</keyword>
<dbReference type="PANTHER" id="PTHR22918:SF1">
    <property type="entry name" value="FIBRONECTIN TYPE-II DOMAIN-CONTAINING PROTEIN"/>
    <property type="match status" value="1"/>
</dbReference>
<dbReference type="Gene3D" id="2.10.10.10">
    <property type="entry name" value="Fibronectin, type II, collagen-binding"/>
    <property type="match status" value="1"/>
</dbReference>
<feature type="region of interest" description="Disordered" evidence="7">
    <location>
        <begin position="234"/>
        <end position="263"/>
    </location>
</feature>
<dbReference type="AlphaFoldDB" id="A7SM84"/>
<evidence type="ECO:0000313" key="10">
    <source>
        <dbReference type="Proteomes" id="UP000001593"/>
    </source>
</evidence>
<evidence type="ECO:0000313" key="9">
    <source>
        <dbReference type="EMBL" id="EDO35188.1"/>
    </source>
</evidence>
<feature type="compositionally biased region" description="Low complexity" evidence="7">
    <location>
        <begin position="253"/>
        <end position="263"/>
    </location>
</feature>
<name>A7SM84_NEMVE</name>
<comment type="similarity">
    <text evidence="2">Belongs to the seminal plasma protein family.</text>
</comment>
<dbReference type="InterPro" id="IPR007934">
    <property type="entry name" value="AbfB_ABD"/>
</dbReference>
<dbReference type="SUPFAM" id="SSF57440">
    <property type="entry name" value="Kringle-like"/>
    <property type="match status" value="1"/>
</dbReference>
<gene>
    <name evidence="9" type="ORF">NEMVEDRAFT_v1g214437</name>
</gene>
<dbReference type="eggNOG" id="KOG1565">
    <property type="taxonomic scope" value="Eukaryota"/>
</dbReference>
<dbReference type="SMART" id="SM00059">
    <property type="entry name" value="FN2"/>
    <property type="match status" value="1"/>
</dbReference>
<sequence length="754" mass="83464">MWLCGSVEASLFAFLAYYSSFISVNTLPVGKNITLTKLYSVRFEDIADLSEGVTGDFGNLGINAQLDQASLAEKVTEFRLHRPGFQHVPHSISLESNAEPGLFLRYKNYKFHLEKAKPTGLFEKDATFVERQPVGPHSISLELFTHPGWFLCHETDAPFVLKATSKVVGSKEFDQKCVFRPVVRTPGTRLTTKTIITPKPLTDERQKELKAAEAAKLLDSLVAKESAGEIMAAKPTASTPAATKANDKTNGITSTASTPAATKANDKTNDITLKPAVKKISGQIISYRGSGAVNPRLLQYHTGNQAVPRGGARLLSPQRYQRPYGYGLAGAKGPVIKPYGPAYGPRTTSTGRLYLGQQQYKQNMRGANAKYVQAYNQKPANQYNIRGGGWGRMSATNYARKGNYRQAIYPQGFLAQTLNQLSSASTMRTAKPYVQRPKPVPYRPPINRAYSAPARTTLAAKQQTPPSQQVKGSSSVAITSGLGSGVALSYHHPKEPKPVDPKLATVDKGDKCIGLKFFNKLRRPVKIISSMKMAGYLVTAETFKLKTIFKHSRRNRKVIFYAQDLDDKEEVLLNNNNVVTVIPGPCDMPYRQLYITRPGQFTNRAIEDLLKQGPASTRSVVQSSPTGGFGQWSAFEPQCVQTYGGNSNVGKCCSLPFIFRDTVYDKCIKHTHTGNMWCATTPNYDQDRTWGFCKQTEIMDYNGNKNMTITDYHMSLAREQLQRFVKQLDYGTSLKGVPRITNIDGIRLPNMNQT</sequence>
<dbReference type="InterPro" id="IPR013806">
    <property type="entry name" value="Kringle-like"/>
</dbReference>
<evidence type="ECO:0000256" key="1">
    <source>
        <dbReference type="ARBA" id="ARBA00004613"/>
    </source>
</evidence>
<dbReference type="Gene3D" id="2.80.10.50">
    <property type="match status" value="1"/>
</dbReference>
<dbReference type="InterPro" id="IPR000562">
    <property type="entry name" value="FN_type2_dom"/>
</dbReference>
<dbReference type="InterPro" id="IPR051666">
    <property type="entry name" value="SP_Capacitation_Regulator"/>
</dbReference>
<dbReference type="CDD" id="cd00062">
    <property type="entry name" value="FN2"/>
    <property type="match status" value="1"/>
</dbReference>
<dbReference type="PROSITE" id="PS51092">
    <property type="entry name" value="FN2_2"/>
    <property type="match status" value="1"/>
</dbReference>
<dbReference type="GO" id="GO:0008201">
    <property type="term" value="F:heparin binding"/>
    <property type="evidence" value="ECO:0000318"/>
    <property type="project" value="GO_Central"/>
</dbReference>
<evidence type="ECO:0000256" key="3">
    <source>
        <dbReference type="ARBA" id="ARBA00022525"/>
    </source>
</evidence>
<evidence type="ECO:0000256" key="2">
    <source>
        <dbReference type="ARBA" id="ARBA00010011"/>
    </source>
</evidence>
<comment type="subcellular location">
    <subcellularLocation>
        <location evidence="1">Secreted</location>
    </subcellularLocation>
</comment>
<dbReference type="Proteomes" id="UP000001593">
    <property type="component" value="Unassembled WGS sequence"/>
</dbReference>
<dbReference type="InterPro" id="IPR036195">
    <property type="entry name" value="AbfB_ABD_sf"/>
</dbReference>
<keyword evidence="3" id="KW-0964">Secreted</keyword>
<dbReference type="PRINTS" id="PR00013">
    <property type="entry name" value="FNTYPEII"/>
</dbReference>
<evidence type="ECO:0000256" key="4">
    <source>
        <dbReference type="ARBA" id="ARBA00022737"/>
    </source>
</evidence>
<keyword evidence="4" id="KW-0677">Repeat</keyword>
<dbReference type="FunFam" id="2.10.10.10:FF:000009">
    <property type="entry name" value="Epididymal sperm-binding protein 1"/>
    <property type="match status" value="1"/>
</dbReference>
<dbReference type="FunFam" id="2.80.10.50:FF:000059">
    <property type="entry name" value="Probable alpha-L-arabinofuranosidase B"/>
    <property type="match status" value="1"/>
</dbReference>
<dbReference type="InParanoid" id="A7SM84"/>
<dbReference type="Pfam" id="PF00040">
    <property type="entry name" value="fn2"/>
    <property type="match status" value="1"/>
</dbReference>
<evidence type="ECO:0000256" key="7">
    <source>
        <dbReference type="SAM" id="MobiDB-lite"/>
    </source>
</evidence>
<dbReference type="PROSITE" id="PS00023">
    <property type="entry name" value="FN2_1"/>
    <property type="match status" value="1"/>
</dbReference>
<dbReference type="HOGENOM" id="CLU_369323_0_0_1"/>
<proteinExistence type="inferred from homology"/>
<feature type="domain" description="Fibronectin type-II" evidence="8">
    <location>
        <begin position="648"/>
        <end position="695"/>
    </location>
</feature>
<dbReference type="SUPFAM" id="SSF110221">
    <property type="entry name" value="AbfB domain"/>
    <property type="match status" value="1"/>
</dbReference>
<accession>A7SM84</accession>
<reference evidence="9 10" key="1">
    <citation type="journal article" date="2007" name="Science">
        <title>Sea anemone genome reveals ancestral eumetazoan gene repertoire and genomic organization.</title>
        <authorList>
            <person name="Putnam N.H."/>
            <person name="Srivastava M."/>
            <person name="Hellsten U."/>
            <person name="Dirks B."/>
            <person name="Chapman J."/>
            <person name="Salamov A."/>
            <person name="Terry A."/>
            <person name="Shapiro H."/>
            <person name="Lindquist E."/>
            <person name="Kapitonov V.V."/>
            <person name="Jurka J."/>
            <person name="Genikhovich G."/>
            <person name="Grigoriev I.V."/>
            <person name="Lucas S.M."/>
            <person name="Steele R.E."/>
            <person name="Finnerty J.R."/>
            <person name="Technau U."/>
            <person name="Martindale M.Q."/>
            <person name="Rokhsar D.S."/>
        </authorList>
    </citation>
    <scope>NUCLEOTIDE SEQUENCE [LARGE SCALE GENOMIC DNA]</scope>
    <source>
        <strain evidence="10">CH2 X CH6</strain>
    </source>
</reference>
<comment type="caution">
    <text evidence="6">Lacks conserved residue(s) required for the propagation of feature annotation.</text>
</comment>
<keyword evidence="10" id="KW-1185">Reference proteome</keyword>
<evidence type="ECO:0000256" key="5">
    <source>
        <dbReference type="ARBA" id="ARBA00023157"/>
    </source>
</evidence>
<protein>
    <recommendedName>
        <fullName evidence="8">Fibronectin type-II domain-containing protein</fullName>
    </recommendedName>
</protein>
<dbReference type="OMA" id="NYKFHLE"/>
<dbReference type="GO" id="GO:0009986">
    <property type="term" value="C:cell surface"/>
    <property type="evidence" value="ECO:0000318"/>
    <property type="project" value="GO_Central"/>
</dbReference>